<accession>A0AAD0YEV7</accession>
<sequence>MVNDTYSVGLTSNVTAFLGVGTTPINFTLITRGQEPGLYFTSTVNAAIGDGIEVMLVLLLVVERTQEIQVLLLQECYKDILL</sequence>
<organism evidence="1 3">
    <name type="scientific">Chryseobacterium shandongense</name>
    <dbReference type="NCBI Taxonomy" id="1493872"/>
    <lineage>
        <taxon>Bacteria</taxon>
        <taxon>Pseudomonadati</taxon>
        <taxon>Bacteroidota</taxon>
        <taxon>Flavobacteriia</taxon>
        <taxon>Flavobacteriales</taxon>
        <taxon>Weeksellaceae</taxon>
        <taxon>Chryseobacterium group</taxon>
        <taxon>Chryseobacterium</taxon>
    </lineage>
</organism>
<evidence type="ECO:0000313" key="2">
    <source>
        <dbReference type="EMBL" id="AZA96716.1"/>
    </source>
</evidence>
<dbReference type="Proteomes" id="UP000274073">
    <property type="component" value="Chromosome"/>
</dbReference>
<evidence type="ECO:0000313" key="1">
    <source>
        <dbReference type="EMBL" id="AZA88155.1"/>
    </source>
</evidence>
<dbReference type="EMBL" id="CP033912">
    <property type="protein sequence ID" value="AZA96716.1"/>
    <property type="molecule type" value="Genomic_DNA"/>
</dbReference>
<name>A0AAD0YEV7_9FLAO</name>
<proteinExistence type="predicted"/>
<dbReference type="EMBL" id="CP033915">
    <property type="protein sequence ID" value="AZA88155.1"/>
    <property type="molecule type" value="Genomic_DNA"/>
</dbReference>
<protein>
    <submittedName>
        <fullName evidence="1">Uncharacterized protein</fullName>
    </submittedName>
</protein>
<gene>
    <name evidence="1" type="ORF">EG349_15815</name>
    <name evidence="2" type="ORF">EG353_14605</name>
</gene>
<dbReference type="AlphaFoldDB" id="A0AAD0YEV7"/>
<dbReference type="Proteomes" id="UP000281741">
    <property type="component" value="Chromosome"/>
</dbReference>
<evidence type="ECO:0000313" key="4">
    <source>
        <dbReference type="Proteomes" id="UP000281741"/>
    </source>
</evidence>
<keyword evidence="4" id="KW-1185">Reference proteome</keyword>
<reference evidence="3 4" key="1">
    <citation type="submission" date="2018-11" db="EMBL/GenBank/DDBJ databases">
        <title>Proposal to divide the Flavobacteriaceae and reorganize its genera based on Amino Acid Identity values calculated from whole genome sequences.</title>
        <authorList>
            <person name="Nicholson A.C."/>
            <person name="Gulvik C.A."/>
            <person name="Whitney A.M."/>
            <person name="Humrighouse B.W."/>
            <person name="Bell M."/>
            <person name="Holmes B."/>
            <person name="Steigerwalt A.G."/>
            <person name="Villarma A."/>
            <person name="Sheth M."/>
            <person name="Batra D."/>
            <person name="Pryor J."/>
            <person name="Bernardet J.-F."/>
            <person name="Hugo C."/>
            <person name="Kampfer P."/>
            <person name="Newman J."/>
            <person name="McQuiston J.R."/>
        </authorList>
    </citation>
    <scope>NUCLEOTIDE SEQUENCE [LARGE SCALE GENOMIC DNA]</scope>
    <source>
        <strain evidence="1 3">G0207</strain>
        <strain evidence="2 4">H5143</strain>
    </source>
</reference>
<evidence type="ECO:0000313" key="3">
    <source>
        <dbReference type="Proteomes" id="UP000274073"/>
    </source>
</evidence>